<gene>
    <name evidence="1" type="ORF">TSAR_012078</name>
</gene>
<protein>
    <submittedName>
        <fullName evidence="1">Uncharacterized protein</fullName>
    </submittedName>
</protein>
<accession>A0A232EUD4</accession>
<comment type="caution">
    <text evidence="1">The sequence shown here is derived from an EMBL/GenBank/DDBJ whole genome shotgun (WGS) entry which is preliminary data.</text>
</comment>
<dbReference type="EMBL" id="NNAY01002137">
    <property type="protein sequence ID" value="OXU21968.1"/>
    <property type="molecule type" value="Genomic_DNA"/>
</dbReference>
<proteinExistence type="predicted"/>
<evidence type="ECO:0000313" key="2">
    <source>
        <dbReference type="Proteomes" id="UP000215335"/>
    </source>
</evidence>
<organism evidence="1 2">
    <name type="scientific">Trichomalopsis sarcophagae</name>
    <dbReference type="NCBI Taxonomy" id="543379"/>
    <lineage>
        <taxon>Eukaryota</taxon>
        <taxon>Metazoa</taxon>
        <taxon>Ecdysozoa</taxon>
        <taxon>Arthropoda</taxon>
        <taxon>Hexapoda</taxon>
        <taxon>Insecta</taxon>
        <taxon>Pterygota</taxon>
        <taxon>Neoptera</taxon>
        <taxon>Endopterygota</taxon>
        <taxon>Hymenoptera</taxon>
        <taxon>Apocrita</taxon>
        <taxon>Proctotrupomorpha</taxon>
        <taxon>Chalcidoidea</taxon>
        <taxon>Pteromalidae</taxon>
        <taxon>Pteromalinae</taxon>
        <taxon>Trichomalopsis</taxon>
    </lineage>
</organism>
<dbReference type="Proteomes" id="UP000215335">
    <property type="component" value="Unassembled WGS sequence"/>
</dbReference>
<sequence length="87" mass="10135">MVYIKEFLIECIKKRYKKLFVNDINKSLVNIIICDIAAIKLFNIDRDIYTTIIKRQNPNLRSIVTITLITPSCCRNNKATRASMNNL</sequence>
<dbReference type="AlphaFoldDB" id="A0A232EUD4"/>
<keyword evidence="2" id="KW-1185">Reference proteome</keyword>
<evidence type="ECO:0000313" key="1">
    <source>
        <dbReference type="EMBL" id="OXU21968.1"/>
    </source>
</evidence>
<name>A0A232EUD4_9HYME</name>
<reference evidence="1 2" key="1">
    <citation type="journal article" date="2017" name="Curr. Biol.">
        <title>The Evolution of Venom by Co-option of Single-Copy Genes.</title>
        <authorList>
            <person name="Martinson E.O."/>
            <person name="Mrinalini"/>
            <person name="Kelkar Y.D."/>
            <person name="Chang C.H."/>
            <person name="Werren J.H."/>
        </authorList>
    </citation>
    <scope>NUCLEOTIDE SEQUENCE [LARGE SCALE GENOMIC DNA]</scope>
    <source>
        <strain evidence="1 2">Alberta</strain>
        <tissue evidence="1">Whole body</tissue>
    </source>
</reference>